<keyword evidence="2 5" id="KW-0812">Transmembrane</keyword>
<proteinExistence type="predicted"/>
<dbReference type="PANTHER" id="PTHR16736">
    <property type="entry name" value="CORTEXIN-1-RELATED"/>
    <property type="match status" value="1"/>
</dbReference>
<name>A0A9W3HKC8_CAMBA</name>
<evidence type="ECO:0000256" key="3">
    <source>
        <dbReference type="ARBA" id="ARBA00022989"/>
    </source>
</evidence>
<dbReference type="CTD" id="100996521"/>
<reference evidence="7" key="1">
    <citation type="submission" date="2025-08" db="UniProtKB">
        <authorList>
            <consortium name="RefSeq"/>
        </authorList>
    </citation>
    <scope>IDENTIFICATION</scope>
    <source>
        <tissue evidence="7">Blood</tissue>
    </source>
</reference>
<dbReference type="Pfam" id="PF11057">
    <property type="entry name" value="Cortexin"/>
    <property type="match status" value="1"/>
</dbReference>
<evidence type="ECO:0000256" key="1">
    <source>
        <dbReference type="ARBA" id="ARBA00004167"/>
    </source>
</evidence>
<feature type="transmembrane region" description="Helical" evidence="5">
    <location>
        <begin position="15"/>
        <end position="33"/>
    </location>
</feature>
<dbReference type="AlphaFoldDB" id="A0A9W3HKC8"/>
<dbReference type="RefSeq" id="XP_045375078.1">
    <property type="nucleotide sequence ID" value="XM_045519122.1"/>
</dbReference>
<gene>
    <name evidence="7" type="primary">CTXND2</name>
</gene>
<evidence type="ECO:0000313" key="6">
    <source>
        <dbReference type="Proteomes" id="UP001732780"/>
    </source>
</evidence>
<dbReference type="RefSeq" id="XP_045375078.1">
    <property type="nucleotide sequence ID" value="XM_045519122.2"/>
</dbReference>
<dbReference type="PANTHER" id="PTHR16736:SF6">
    <property type="entry name" value="CORTEXIN DOMAIN CONTAINING 2"/>
    <property type="match status" value="1"/>
</dbReference>
<keyword evidence="3 5" id="KW-1133">Transmembrane helix</keyword>
<comment type="subcellular location">
    <subcellularLocation>
        <location evidence="1">Membrane</location>
        <topology evidence="1">Single-pass membrane protein</topology>
    </subcellularLocation>
</comment>
<protein>
    <submittedName>
        <fullName evidence="7">Cortexin domain containing 2</fullName>
    </submittedName>
</protein>
<keyword evidence="6" id="KW-1185">Reference proteome</keyword>
<sequence>MDESSLPSSVDVDKGFAIAFVVLLFLFLIVMIFRCAKLVKNPYEASSTATETSLS</sequence>
<keyword evidence="4 5" id="KW-0472">Membrane</keyword>
<organism evidence="6 7">
    <name type="scientific">Camelus bactrianus</name>
    <name type="common">Bactrian camel</name>
    <dbReference type="NCBI Taxonomy" id="9837"/>
    <lineage>
        <taxon>Eukaryota</taxon>
        <taxon>Metazoa</taxon>
        <taxon>Chordata</taxon>
        <taxon>Craniata</taxon>
        <taxon>Vertebrata</taxon>
        <taxon>Euteleostomi</taxon>
        <taxon>Mammalia</taxon>
        <taxon>Eutheria</taxon>
        <taxon>Laurasiatheria</taxon>
        <taxon>Artiodactyla</taxon>
        <taxon>Tylopoda</taxon>
        <taxon>Camelidae</taxon>
        <taxon>Camelus</taxon>
    </lineage>
</organism>
<accession>A0A9W3HKC8</accession>
<dbReference type="GeneID" id="123617865"/>
<evidence type="ECO:0000256" key="2">
    <source>
        <dbReference type="ARBA" id="ARBA00022692"/>
    </source>
</evidence>
<evidence type="ECO:0000256" key="5">
    <source>
        <dbReference type="SAM" id="Phobius"/>
    </source>
</evidence>
<evidence type="ECO:0000313" key="7">
    <source>
        <dbReference type="RefSeq" id="XP_045375078.1"/>
    </source>
</evidence>
<dbReference type="InterPro" id="IPR020066">
    <property type="entry name" value="Cortexin"/>
</dbReference>
<dbReference type="Proteomes" id="UP001732780">
    <property type="component" value="Chromosome 21"/>
</dbReference>
<evidence type="ECO:0000256" key="4">
    <source>
        <dbReference type="ARBA" id="ARBA00023136"/>
    </source>
</evidence>
<dbReference type="GO" id="GO:0016020">
    <property type="term" value="C:membrane"/>
    <property type="evidence" value="ECO:0007669"/>
    <property type="project" value="UniProtKB-SubCell"/>
</dbReference>